<evidence type="ECO:0000256" key="4">
    <source>
        <dbReference type="ARBA" id="ARBA00022559"/>
    </source>
</evidence>
<evidence type="ECO:0000313" key="17">
    <source>
        <dbReference type="Proteomes" id="UP000188533"/>
    </source>
</evidence>
<dbReference type="EMBL" id="BDGU01000195">
    <property type="protein sequence ID" value="GAW04477.1"/>
    <property type="molecule type" value="Genomic_DNA"/>
</dbReference>
<evidence type="ECO:0000256" key="13">
    <source>
        <dbReference type="ARBA" id="ARBA00077538"/>
    </source>
</evidence>
<keyword evidence="6" id="KW-0560">Oxidoreductase</keyword>
<feature type="compositionally biased region" description="Polar residues" evidence="14">
    <location>
        <begin position="279"/>
        <end position="291"/>
    </location>
</feature>
<organism evidence="16 17">
    <name type="scientific">Lentinula edodes</name>
    <name type="common">Shiitake mushroom</name>
    <name type="synonym">Lentinus edodes</name>
    <dbReference type="NCBI Taxonomy" id="5353"/>
    <lineage>
        <taxon>Eukaryota</taxon>
        <taxon>Fungi</taxon>
        <taxon>Dikarya</taxon>
        <taxon>Basidiomycota</taxon>
        <taxon>Agaricomycotina</taxon>
        <taxon>Agaricomycetes</taxon>
        <taxon>Agaricomycetidae</taxon>
        <taxon>Agaricales</taxon>
        <taxon>Marasmiineae</taxon>
        <taxon>Omphalotaceae</taxon>
        <taxon>Lentinula</taxon>
    </lineage>
</organism>
<dbReference type="GO" id="GO:0005737">
    <property type="term" value="C:cytoplasm"/>
    <property type="evidence" value="ECO:0007669"/>
    <property type="project" value="TreeGrafter"/>
</dbReference>
<evidence type="ECO:0000313" key="16">
    <source>
        <dbReference type="EMBL" id="GAW04477.1"/>
    </source>
</evidence>
<dbReference type="InterPro" id="IPR013766">
    <property type="entry name" value="Thioredoxin_domain"/>
</dbReference>
<dbReference type="STRING" id="5353.A0A1Q3EB72"/>
<comment type="subunit">
    <text evidence="2">Monomer.</text>
</comment>
<dbReference type="EC" id="1.11.1.24" evidence="3"/>
<feature type="compositionally biased region" description="Low complexity" evidence="14">
    <location>
        <begin position="294"/>
        <end position="305"/>
    </location>
</feature>
<evidence type="ECO:0000256" key="12">
    <source>
        <dbReference type="ARBA" id="ARBA00049091"/>
    </source>
</evidence>
<dbReference type="InterPro" id="IPR050924">
    <property type="entry name" value="Peroxiredoxin_BCP/PrxQ"/>
</dbReference>
<dbReference type="PANTHER" id="PTHR42801">
    <property type="entry name" value="THIOREDOXIN-DEPENDENT PEROXIDE REDUCTASE"/>
    <property type="match status" value="1"/>
</dbReference>
<keyword evidence="17" id="KW-1185">Reference proteome</keyword>
<evidence type="ECO:0000256" key="10">
    <source>
        <dbReference type="ARBA" id="ARBA00032824"/>
    </source>
</evidence>
<dbReference type="PANTHER" id="PTHR42801:SF23">
    <property type="entry name" value="PEROXIREDOXIN DOT5"/>
    <property type="match status" value="1"/>
</dbReference>
<feature type="compositionally biased region" description="Low complexity" evidence="14">
    <location>
        <begin position="7"/>
        <end position="36"/>
    </location>
</feature>
<dbReference type="Gene3D" id="3.40.30.10">
    <property type="entry name" value="Glutaredoxin"/>
    <property type="match status" value="1"/>
</dbReference>
<dbReference type="PROSITE" id="PS51352">
    <property type="entry name" value="THIOREDOXIN_2"/>
    <property type="match status" value="1"/>
</dbReference>
<comment type="subcellular location">
    <subcellularLocation>
        <location evidence="1">Nucleus</location>
    </subcellularLocation>
</comment>
<dbReference type="GO" id="GO:0005634">
    <property type="term" value="C:nucleus"/>
    <property type="evidence" value="ECO:0007669"/>
    <property type="project" value="UniProtKB-SubCell"/>
</dbReference>
<reference evidence="16 17" key="2">
    <citation type="submission" date="2017-02" db="EMBL/GenBank/DDBJ databases">
        <title>A genome survey and senescence transcriptome analysis in Lentinula edodes.</title>
        <authorList>
            <person name="Sakamoto Y."/>
            <person name="Nakade K."/>
            <person name="Sato S."/>
            <person name="Yoshida Y."/>
            <person name="Miyazaki K."/>
            <person name="Natsume S."/>
            <person name="Konno N."/>
        </authorList>
    </citation>
    <scope>NUCLEOTIDE SEQUENCE [LARGE SCALE GENOMIC DNA]</scope>
    <source>
        <strain evidence="16 17">NBRC 111202</strain>
    </source>
</reference>
<dbReference type="FunFam" id="3.40.30.10:FF:000157">
    <property type="entry name" value="DOT5p Nuclear thiol peroxidase"/>
    <property type="match status" value="1"/>
</dbReference>
<dbReference type="GO" id="GO:0045454">
    <property type="term" value="P:cell redox homeostasis"/>
    <property type="evidence" value="ECO:0007669"/>
    <property type="project" value="TreeGrafter"/>
</dbReference>
<name>A0A1Q3EB72_LENED</name>
<keyword evidence="8" id="KW-0539">Nucleus</keyword>
<sequence length="346" mass="36383">MSESSVATAPIADTTIAPPTAEETVSEVVAEGASAELPTTIAAVEDELEAKDEQSAEKEAKETKAPSRRSTRISSKSQPETKETPKLKRAPSTKKRAVEDGSEGSKATKKVKADPAEAGPALGSFLPEITLKSNKEVDVEVALLAKEKGVVLFLVPKADTPGCTNQACGFRDIYAEFTSAEYDVYCVSADPPAAQSKWQEKKSLPYSLLSDPERKLISALGANDKGKTKRSHFVFAKAEEGAEGKGKLIDKHIGVKPVDSPKIALEFIQSYVPISSGTPVETGNGEANSNEHAGVTTSNGTGSSTKETVSMEESIEKADVESAAPATNGSEDKDVVMEAAAPIVEA</sequence>
<keyword evidence="7" id="KW-1015">Disulfide bond</keyword>
<gene>
    <name evidence="16" type="ORF">LENED_006271</name>
</gene>
<comment type="catalytic activity">
    <reaction evidence="12">
        <text>a hydroperoxide + [thioredoxin]-dithiol = an alcohol + [thioredoxin]-disulfide + H2O</text>
        <dbReference type="Rhea" id="RHEA:62620"/>
        <dbReference type="Rhea" id="RHEA-COMP:10698"/>
        <dbReference type="Rhea" id="RHEA-COMP:10700"/>
        <dbReference type="ChEBI" id="CHEBI:15377"/>
        <dbReference type="ChEBI" id="CHEBI:29950"/>
        <dbReference type="ChEBI" id="CHEBI:30879"/>
        <dbReference type="ChEBI" id="CHEBI:35924"/>
        <dbReference type="ChEBI" id="CHEBI:50058"/>
        <dbReference type="EC" id="1.11.1.24"/>
    </reaction>
</comment>
<proteinExistence type="inferred from homology"/>
<feature type="domain" description="Thioredoxin" evidence="15">
    <location>
        <begin position="120"/>
        <end position="273"/>
    </location>
</feature>
<evidence type="ECO:0000256" key="3">
    <source>
        <dbReference type="ARBA" id="ARBA00013017"/>
    </source>
</evidence>
<dbReference type="GO" id="GO:0008379">
    <property type="term" value="F:thioredoxin peroxidase activity"/>
    <property type="evidence" value="ECO:0007669"/>
    <property type="project" value="TreeGrafter"/>
</dbReference>
<feature type="region of interest" description="Disordered" evidence="14">
    <location>
        <begin position="279"/>
        <end position="346"/>
    </location>
</feature>
<dbReference type="Proteomes" id="UP000188533">
    <property type="component" value="Unassembled WGS sequence"/>
</dbReference>
<keyword evidence="9" id="KW-0676">Redox-active center</keyword>
<evidence type="ECO:0000256" key="1">
    <source>
        <dbReference type="ARBA" id="ARBA00004123"/>
    </source>
</evidence>
<comment type="similarity">
    <text evidence="11">Belongs to the peroxiredoxin family. BCP/PrxQ subfamily.</text>
</comment>
<feature type="region of interest" description="Disordered" evidence="14">
    <location>
        <begin position="1"/>
        <end position="119"/>
    </location>
</feature>
<reference evidence="16 17" key="1">
    <citation type="submission" date="2016-08" db="EMBL/GenBank/DDBJ databases">
        <authorList>
            <consortium name="Lentinula edodes genome sequencing consortium"/>
            <person name="Sakamoto Y."/>
            <person name="Nakade K."/>
            <person name="Sato S."/>
            <person name="Yoshida Y."/>
            <person name="Miyazaki K."/>
            <person name="Natsume S."/>
            <person name="Konno N."/>
        </authorList>
    </citation>
    <scope>NUCLEOTIDE SEQUENCE [LARGE SCALE GENOMIC DNA]</scope>
    <source>
        <strain evidence="16 17">NBRC 111202</strain>
    </source>
</reference>
<keyword evidence="5" id="KW-0049">Antioxidant</keyword>
<dbReference type="InterPro" id="IPR000866">
    <property type="entry name" value="AhpC/TSA"/>
</dbReference>
<comment type="caution">
    <text evidence="16">The sequence shown here is derived from an EMBL/GenBank/DDBJ whole genome shotgun (WGS) entry which is preliminary data.</text>
</comment>
<evidence type="ECO:0000256" key="2">
    <source>
        <dbReference type="ARBA" id="ARBA00011245"/>
    </source>
</evidence>
<evidence type="ECO:0000256" key="8">
    <source>
        <dbReference type="ARBA" id="ARBA00023242"/>
    </source>
</evidence>
<keyword evidence="4" id="KW-0575">Peroxidase</keyword>
<evidence type="ECO:0000256" key="9">
    <source>
        <dbReference type="ARBA" id="ARBA00023284"/>
    </source>
</evidence>
<protein>
    <recommendedName>
        <fullName evidence="3">thioredoxin-dependent peroxiredoxin</fullName>
        <ecNumber evidence="3">1.11.1.24</ecNumber>
    </recommendedName>
    <alternativeName>
        <fullName evidence="13">Nuclear thiol peroxidase</fullName>
    </alternativeName>
    <alternativeName>
        <fullName evidence="10">Thioredoxin peroxidase</fullName>
    </alternativeName>
</protein>
<dbReference type="AlphaFoldDB" id="A0A1Q3EB72"/>
<dbReference type="GO" id="GO:0034599">
    <property type="term" value="P:cellular response to oxidative stress"/>
    <property type="evidence" value="ECO:0007669"/>
    <property type="project" value="TreeGrafter"/>
</dbReference>
<dbReference type="Pfam" id="PF00578">
    <property type="entry name" value="AhpC-TSA"/>
    <property type="match status" value="1"/>
</dbReference>
<feature type="compositionally biased region" description="Basic and acidic residues" evidence="14">
    <location>
        <begin position="51"/>
        <end position="65"/>
    </location>
</feature>
<evidence type="ECO:0000256" key="14">
    <source>
        <dbReference type="SAM" id="MobiDB-lite"/>
    </source>
</evidence>
<dbReference type="InterPro" id="IPR036249">
    <property type="entry name" value="Thioredoxin-like_sf"/>
</dbReference>
<dbReference type="CDD" id="cd03017">
    <property type="entry name" value="PRX_BCP"/>
    <property type="match status" value="1"/>
</dbReference>
<evidence type="ECO:0000256" key="6">
    <source>
        <dbReference type="ARBA" id="ARBA00023002"/>
    </source>
</evidence>
<evidence type="ECO:0000259" key="15">
    <source>
        <dbReference type="PROSITE" id="PS51352"/>
    </source>
</evidence>
<evidence type="ECO:0000256" key="11">
    <source>
        <dbReference type="ARBA" id="ARBA00038489"/>
    </source>
</evidence>
<evidence type="ECO:0000256" key="5">
    <source>
        <dbReference type="ARBA" id="ARBA00022862"/>
    </source>
</evidence>
<evidence type="ECO:0000256" key="7">
    <source>
        <dbReference type="ARBA" id="ARBA00023157"/>
    </source>
</evidence>
<accession>A0A1Q3EB72</accession>
<dbReference type="SUPFAM" id="SSF52833">
    <property type="entry name" value="Thioredoxin-like"/>
    <property type="match status" value="1"/>
</dbReference>